<dbReference type="EMBL" id="BHXC01000006">
    <property type="protein sequence ID" value="GCB90000.1"/>
    <property type="molecule type" value="Genomic_DNA"/>
</dbReference>
<proteinExistence type="predicted"/>
<sequence>MSYSYDPPEPSLDNLMADALDELEEQAGGNPVLAAAEFLHRALVLHDQRHQIGAEGQEVVLRMPTQTTLALALLLKDAWREEQVRPD</sequence>
<organism evidence="1 2">
    <name type="scientific">Streptomyces noursei</name>
    <name type="common">Streptomyces albulus</name>
    <dbReference type="NCBI Taxonomy" id="1971"/>
    <lineage>
        <taxon>Bacteria</taxon>
        <taxon>Bacillati</taxon>
        <taxon>Actinomycetota</taxon>
        <taxon>Actinomycetes</taxon>
        <taxon>Kitasatosporales</taxon>
        <taxon>Streptomycetaceae</taxon>
        <taxon>Streptomyces</taxon>
    </lineage>
</organism>
<name>A0A059W3F6_STRNR</name>
<dbReference type="AlphaFoldDB" id="A0A059W3F6"/>
<accession>A0A059W3F6</accession>
<dbReference type="Proteomes" id="UP000288351">
    <property type="component" value="Unassembled WGS sequence"/>
</dbReference>
<protein>
    <submittedName>
        <fullName evidence="1">Uncharacterized protein</fullName>
    </submittedName>
</protein>
<comment type="caution">
    <text evidence="1">The sequence shown here is derived from an EMBL/GenBank/DDBJ whole genome shotgun (WGS) entry which is preliminary data.</text>
</comment>
<evidence type="ECO:0000313" key="2">
    <source>
        <dbReference type="Proteomes" id="UP000288351"/>
    </source>
</evidence>
<dbReference type="RefSeq" id="WP_016571761.1">
    <property type="nucleotide sequence ID" value="NZ_BHXC01000006.1"/>
</dbReference>
<evidence type="ECO:0000313" key="1">
    <source>
        <dbReference type="EMBL" id="GCB90000.1"/>
    </source>
</evidence>
<reference evidence="1 2" key="1">
    <citation type="journal article" date="2019" name="Microbiol. Resour. Announc.">
        <title>Draft Genome Sequence of the Most Traditional epsilon-Poly-l-Lysine Producer, Streptomyces albulus NBRC14147.</title>
        <authorList>
            <person name="Yamanaka K."/>
            <person name="Hamano Y."/>
        </authorList>
    </citation>
    <scope>NUCLEOTIDE SEQUENCE [LARGE SCALE GENOMIC DNA]</scope>
    <source>
        <strain evidence="1 2">NBRC 14147</strain>
    </source>
</reference>
<gene>
    <name evidence="1" type="ORF">SALB_02694</name>
</gene>